<dbReference type="SUPFAM" id="SSF52540">
    <property type="entry name" value="P-loop containing nucleoside triphosphate hydrolases"/>
    <property type="match status" value="1"/>
</dbReference>
<dbReference type="EMBL" id="CP021236">
    <property type="protein sequence ID" value="ARS38026.1"/>
    <property type="molecule type" value="Genomic_DNA"/>
</dbReference>
<protein>
    <recommendedName>
        <fullName evidence="1">CobQ/CobB/MinD/ParA nucleotide binding domain-containing protein</fullName>
    </recommendedName>
</protein>
<geneLocation type="plasmid" evidence="2 3">
    <name>unnamed</name>
</geneLocation>
<dbReference type="RefSeq" id="WP_025603775.1">
    <property type="nucleotide sequence ID" value="NZ_CP021236.1"/>
</dbReference>
<dbReference type="Gene3D" id="3.40.50.300">
    <property type="entry name" value="P-loop containing nucleotide triphosphate hydrolases"/>
    <property type="match status" value="1"/>
</dbReference>
<evidence type="ECO:0000259" key="1">
    <source>
        <dbReference type="Pfam" id="PF01656"/>
    </source>
</evidence>
<dbReference type="InterPro" id="IPR050678">
    <property type="entry name" value="DNA_Partitioning_ATPase"/>
</dbReference>
<dbReference type="Pfam" id="PF01656">
    <property type="entry name" value="CbiA"/>
    <property type="match status" value="1"/>
</dbReference>
<evidence type="ECO:0000313" key="3">
    <source>
        <dbReference type="Proteomes" id="UP000266292"/>
    </source>
</evidence>
<accession>A0A1X9YYK1</accession>
<dbReference type="PANTHER" id="PTHR13696:SF52">
    <property type="entry name" value="PARA FAMILY PROTEIN CT_582"/>
    <property type="match status" value="1"/>
</dbReference>
<sequence length="209" mass="23807">MKIVVANQKGGVGKSTTCILLANYLALEKKDNVIILDMDFQDSIYSRWEKEKELYANDPLYEVIKMEVEEYPKYKVHIDSLQGGHVIMDMPGRLDTNELIAVYQDAEVIVCPFAYEKMTFESTMFFVQVAKHVNPQVKIVFLPNRLKSSVNYELKAAVDEQLAQFGTVAPALPDRVGFQRIDTVSISSDIRGVLDNSFGYIYNEYLETI</sequence>
<dbReference type="InterPro" id="IPR027417">
    <property type="entry name" value="P-loop_NTPase"/>
</dbReference>
<proteinExistence type="predicted"/>
<dbReference type="KEGG" id="pact:CA264_20965"/>
<keyword evidence="3" id="KW-1185">Reference proteome</keyword>
<name>A0A1X9YYK1_9BACT</name>
<dbReference type="OrthoDB" id="978593at2"/>
<dbReference type="AlphaFoldDB" id="A0A1X9YYK1"/>
<organism evidence="2 3">
    <name type="scientific">Pontibacter actiniarum</name>
    <dbReference type="NCBI Taxonomy" id="323450"/>
    <lineage>
        <taxon>Bacteria</taxon>
        <taxon>Pseudomonadati</taxon>
        <taxon>Bacteroidota</taxon>
        <taxon>Cytophagia</taxon>
        <taxon>Cytophagales</taxon>
        <taxon>Hymenobacteraceae</taxon>
        <taxon>Pontibacter</taxon>
    </lineage>
</organism>
<evidence type="ECO:0000313" key="2">
    <source>
        <dbReference type="EMBL" id="ARS38026.1"/>
    </source>
</evidence>
<dbReference type="CDD" id="cd02042">
    <property type="entry name" value="ParAB_family"/>
    <property type="match status" value="1"/>
</dbReference>
<dbReference type="PANTHER" id="PTHR13696">
    <property type="entry name" value="P-LOOP CONTAINING NUCLEOSIDE TRIPHOSPHATE HYDROLASE"/>
    <property type="match status" value="1"/>
</dbReference>
<feature type="domain" description="CobQ/CobB/MinD/ParA nucleotide binding" evidence="1">
    <location>
        <begin position="3"/>
        <end position="163"/>
    </location>
</feature>
<gene>
    <name evidence="2" type="ORF">CA264_20965</name>
</gene>
<reference evidence="3" key="1">
    <citation type="submission" date="2017-05" db="EMBL/GenBank/DDBJ databases">
        <authorList>
            <person name="Ray J."/>
            <person name="Price M."/>
            <person name="Deutschbauer A."/>
        </authorList>
    </citation>
    <scope>NUCLEOTIDE SEQUENCE [LARGE SCALE GENOMIC DNA]</scope>
    <source>
        <strain evidence="3">DSM 19842</strain>
        <plasmid evidence="3">unnamed</plasmid>
    </source>
</reference>
<keyword evidence="2" id="KW-0614">Plasmid</keyword>
<dbReference type="InterPro" id="IPR002586">
    <property type="entry name" value="CobQ/CobB/MinD/ParA_Nub-bd_dom"/>
</dbReference>
<dbReference type="STRING" id="709015.GCA_000472485_00002"/>
<dbReference type="Proteomes" id="UP000266292">
    <property type="component" value="Plasmid unnamed"/>
</dbReference>